<evidence type="ECO:0000256" key="1">
    <source>
        <dbReference type="SAM" id="MobiDB-lite"/>
    </source>
</evidence>
<sequence length="157" mass="17971">MSYYRDDPYSRHPPTHAQHTTTHTSYPDTPSSNYFARLSEKAAPAGTIHLNSYDTSPCDYRSTSDRRTSAYRTSGCLQPVYYARSPERVVREVREVREPERYVDREPVRVERVERVVREREGGTGKEAGHRRDGREREDRGIVGKGAGAIWKALGGR</sequence>
<feature type="compositionally biased region" description="Low complexity" evidence="1">
    <location>
        <begin position="15"/>
        <end position="24"/>
    </location>
</feature>
<protein>
    <submittedName>
        <fullName evidence="2">Uncharacterized protein</fullName>
    </submittedName>
</protein>
<evidence type="ECO:0000313" key="2">
    <source>
        <dbReference type="EMBL" id="OAG02209.1"/>
    </source>
</evidence>
<feature type="region of interest" description="Disordered" evidence="1">
    <location>
        <begin position="1"/>
        <end position="33"/>
    </location>
</feature>
<feature type="region of interest" description="Disordered" evidence="1">
    <location>
        <begin position="119"/>
        <end position="141"/>
    </location>
</feature>
<dbReference type="Proteomes" id="UP000077069">
    <property type="component" value="Unassembled WGS sequence"/>
</dbReference>
<dbReference type="OrthoDB" id="10540099at2759"/>
<dbReference type="InParanoid" id="A0A177C5P9"/>
<evidence type="ECO:0000313" key="3">
    <source>
        <dbReference type="Proteomes" id="UP000077069"/>
    </source>
</evidence>
<keyword evidence="3" id="KW-1185">Reference proteome</keyword>
<dbReference type="RefSeq" id="XP_018032574.1">
    <property type="nucleotide sequence ID" value="XM_018183181.1"/>
</dbReference>
<proteinExistence type="predicted"/>
<organism evidence="2 3">
    <name type="scientific">Paraphaeosphaeria sporulosa</name>
    <dbReference type="NCBI Taxonomy" id="1460663"/>
    <lineage>
        <taxon>Eukaryota</taxon>
        <taxon>Fungi</taxon>
        <taxon>Dikarya</taxon>
        <taxon>Ascomycota</taxon>
        <taxon>Pezizomycotina</taxon>
        <taxon>Dothideomycetes</taxon>
        <taxon>Pleosporomycetidae</taxon>
        <taxon>Pleosporales</taxon>
        <taxon>Massarineae</taxon>
        <taxon>Didymosphaeriaceae</taxon>
        <taxon>Paraphaeosphaeria</taxon>
    </lineage>
</organism>
<name>A0A177C5P9_9PLEO</name>
<feature type="compositionally biased region" description="Basic and acidic residues" evidence="1">
    <location>
        <begin position="1"/>
        <end position="10"/>
    </location>
</feature>
<accession>A0A177C5P9</accession>
<reference evidence="2 3" key="1">
    <citation type="submission" date="2016-05" db="EMBL/GenBank/DDBJ databases">
        <title>Comparative analysis of secretome profiles of manganese(II)-oxidizing ascomycete fungi.</title>
        <authorList>
            <consortium name="DOE Joint Genome Institute"/>
            <person name="Zeiner C.A."/>
            <person name="Purvine S.O."/>
            <person name="Zink E.M."/>
            <person name="Wu S."/>
            <person name="Pasa-Tolic L."/>
            <person name="Chaput D.L."/>
            <person name="Haridas S."/>
            <person name="Grigoriev I.V."/>
            <person name="Santelli C.M."/>
            <person name="Hansel C.M."/>
        </authorList>
    </citation>
    <scope>NUCLEOTIDE SEQUENCE [LARGE SCALE GENOMIC DNA]</scope>
    <source>
        <strain evidence="2 3">AP3s5-JAC2a</strain>
    </source>
</reference>
<dbReference type="EMBL" id="KV441556">
    <property type="protein sequence ID" value="OAG02209.1"/>
    <property type="molecule type" value="Genomic_DNA"/>
</dbReference>
<feature type="region of interest" description="Disordered" evidence="1">
    <location>
        <begin position="51"/>
        <end position="71"/>
    </location>
</feature>
<gene>
    <name evidence="2" type="ORF">CC84DRAFT_1220563</name>
</gene>
<dbReference type="AlphaFoldDB" id="A0A177C5P9"/>
<dbReference type="GeneID" id="28766667"/>